<accession>A0AA35YCY3</accession>
<dbReference type="EMBL" id="OX465078">
    <property type="protein sequence ID" value="CAI9270797.1"/>
    <property type="molecule type" value="Genomic_DNA"/>
</dbReference>
<keyword evidence="3" id="KW-1185">Reference proteome</keyword>
<evidence type="ECO:0000256" key="1">
    <source>
        <dbReference type="SAM" id="MobiDB-lite"/>
    </source>
</evidence>
<gene>
    <name evidence="2" type="ORF">LSALG_LOCUS11092</name>
</gene>
<protein>
    <submittedName>
        <fullName evidence="2">Uncharacterized protein</fullName>
    </submittedName>
</protein>
<evidence type="ECO:0000313" key="2">
    <source>
        <dbReference type="EMBL" id="CAI9270797.1"/>
    </source>
</evidence>
<organism evidence="2 3">
    <name type="scientific">Lactuca saligna</name>
    <name type="common">Willowleaf lettuce</name>
    <dbReference type="NCBI Taxonomy" id="75948"/>
    <lineage>
        <taxon>Eukaryota</taxon>
        <taxon>Viridiplantae</taxon>
        <taxon>Streptophyta</taxon>
        <taxon>Embryophyta</taxon>
        <taxon>Tracheophyta</taxon>
        <taxon>Spermatophyta</taxon>
        <taxon>Magnoliopsida</taxon>
        <taxon>eudicotyledons</taxon>
        <taxon>Gunneridae</taxon>
        <taxon>Pentapetalae</taxon>
        <taxon>asterids</taxon>
        <taxon>campanulids</taxon>
        <taxon>Asterales</taxon>
        <taxon>Asteraceae</taxon>
        <taxon>Cichorioideae</taxon>
        <taxon>Cichorieae</taxon>
        <taxon>Lactucinae</taxon>
        <taxon>Lactuca</taxon>
    </lineage>
</organism>
<dbReference type="Proteomes" id="UP001177003">
    <property type="component" value="Chromosome 2"/>
</dbReference>
<dbReference type="AlphaFoldDB" id="A0AA35YCY3"/>
<name>A0AA35YCY3_LACSI</name>
<feature type="region of interest" description="Disordered" evidence="1">
    <location>
        <begin position="94"/>
        <end position="115"/>
    </location>
</feature>
<proteinExistence type="predicted"/>
<evidence type="ECO:0000313" key="3">
    <source>
        <dbReference type="Proteomes" id="UP001177003"/>
    </source>
</evidence>
<feature type="compositionally biased region" description="Acidic residues" evidence="1">
    <location>
        <begin position="95"/>
        <end position="109"/>
    </location>
</feature>
<reference evidence="2" key="1">
    <citation type="submission" date="2023-04" db="EMBL/GenBank/DDBJ databases">
        <authorList>
            <person name="Vijverberg K."/>
            <person name="Xiong W."/>
            <person name="Schranz E."/>
        </authorList>
    </citation>
    <scope>NUCLEOTIDE SEQUENCE</scope>
</reference>
<sequence>MRSRSSSRLGENFKTKFTNTSAPLEIDDDDDFVDPPFQGHGLIEHAREAVAAFHEELPMVEVIVEHEANKLEKIEDSEVNADALRMGNFIRREDDENEDVSNDTDMEFETVEREF</sequence>